<evidence type="ECO:0000256" key="6">
    <source>
        <dbReference type="SAM" id="MobiDB-lite"/>
    </source>
</evidence>
<dbReference type="InterPro" id="IPR021971">
    <property type="entry name" value="Salp15"/>
</dbReference>
<accession>A0A0K8RL10</accession>
<dbReference type="AlphaFoldDB" id="A0A0K8RL10"/>
<name>A0A0K8RL10_IXORI</name>
<dbReference type="EMBL" id="GADI01002042">
    <property type="protein sequence ID" value="JAA71766.1"/>
    <property type="molecule type" value="mRNA"/>
</dbReference>
<evidence type="ECO:0000313" key="8">
    <source>
        <dbReference type="EMBL" id="JAA71766.1"/>
    </source>
</evidence>
<feature type="compositionally biased region" description="Low complexity" evidence="6">
    <location>
        <begin position="27"/>
        <end position="46"/>
    </location>
</feature>
<evidence type="ECO:0000256" key="7">
    <source>
        <dbReference type="SAM" id="SignalP"/>
    </source>
</evidence>
<dbReference type="Pfam" id="PF12115">
    <property type="entry name" value="Salp15"/>
    <property type="match status" value="1"/>
</dbReference>
<reference evidence="8" key="1">
    <citation type="submission" date="2012-12" db="EMBL/GenBank/DDBJ databases">
        <title>Identification and characterization of a phenylalanine ammonia-lyase gene family in Isatis indigotica Fort.</title>
        <authorList>
            <person name="Liu Q."/>
            <person name="Chen J."/>
            <person name="Zhou X."/>
            <person name="Di P."/>
            <person name="Xiao Y."/>
            <person name="Xuan H."/>
            <person name="Zhang L."/>
            <person name="Chen W."/>
        </authorList>
    </citation>
    <scope>NUCLEOTIDE SEQUENCE</scope>
    <source>
        <tissue evidence="8">Salivary gland</tissue>
    </source>
</reference>
<feature type="signal peptide" evidence="7">
    <location>
        <begin position="1"/>
        <end position="18"/>
    </location>
</feature>
<evidence type="ECO:0000256" key="5">
    <source>
        <dbReference type="ARBA" id="ARBA00034321"/>
    </source>
</evidence>
<evidence type="ECO:0000256" key="1">
    <source>
        <dbReference type="ARBA" id="ARBA00004613"/>
    </source>
</evidence>
<keyword evidence="2" id="KW-0964">Secreted</keyword>
<comment type="subcellular location">
    <subcellularLocation>
        <location evidence="1">Secreted</location>
    </subcellularLocation>
</comment>
<evidence type="ECO:0000256" key="2">
    <source>
        <dbReference type="ARBA" id="ARBA00022525"/>
    </source>
</evidence>
<protein>
    <submittedName>
        <fullName evidence="8">Putative ixodes 8-cys protein</fullName>
    </submittedName>
</protein>
<comment type="similarity">
    <text evidence="5">Belongs to the salp15 family.</text>
</comment>
<feature type="region of interest" description="Disordered" evidence="6">
    <location>
        <begin position="22"/>
        <end position="94"/>
    </location>
</feature>
<proteinExistence type="evidence at transcript level"/>
<feature type="compositionally biased region" description="Polar residues" evidence="6">
    <location>
        <begin position="72"/>
        <end position="82"/>
    </location>
</feature>
<dbReference type="GO" id="GO:0005576">
    <property type="term" value="C:extracellular region"/>
    <property type="evidence" value="ECO:0007669"/>
    <property type="project" value="UniProtKB-SubCell"/>
</dbReference>
<feature type="chain" id="PRO_5005518744" evidence="7">
    <location>
        <begin position="19"/>
        <end position="187"/>
    </location>
</feature>
<evidence type="ECO:0000256" key="4">
    <source>
        <dbReference type="ARBA" id="ARBA00023180"/>
    </source>
</evidence>
<evidence type="ECO:0000256" key="3">
    <source>
        <dbReference type="ARBA" id="ARBA00022729"/>
    </source>
</evidence>
<sequence length="187" mass="19343">MFKLKLFILFALAGLCFGDSSGSETVDAASSNGEADSGNGASSAAGDAGGSETGGNSERGQEGSVGGPSDTGGASDNQQTEPQETETPDAAKETTHHVGEGLPEFLGNLTARKSYALKLLSACDKEHNLWKINEKNITFQNCTYTCLSKSGKLPPKENRIPTGLVCNTQKDTCPETGGCPPLPLPSC</sequence>
<organism evidence="8">
    <name type="scientific">Ixodes ricinus</name>
    <name type="common">Common tick</name>
    <name type="synonym">Acarus ricinus</name>
    <dbReference type="NCBI Taxonomy" id="34613"/>
    <lineage>
        <taxon>Eukaryota</taxon>
        <taxon>Metazoa</taxon>
        <taxon>Ecdysozoa</taxon>
        <taxon>Arthropoda</taxon>
        <taxon>Chelicerata</taxon>
        <taxon>Arachnida</taxon>
        <taxon>Acari</taxon>
        <taxon>Parasitiformes</taxon>
        <taxon>Ixodida</taxon>
        <taxon>Ixodoidea</taxon>
        <taxon>Ixodidae</taxon>
        <taxon>Ixodinae</taxon>
        <taxon>Ixodes</taxon>
    </lineage>
</organism>
<keyword evidence="3 7" id="KW-0732">Signal</keyword>
<keyword evidence="4" id="KW-0325">Glycoprotein</keyword>